<feature type="compositionally biased region" description="Low complexity" evidence="1">
    <location>
        <begin position="142"/>
        <end position="167"/>
    </location>
</feature>
<feature type="compositionally biased region" description="Polar residues" evidence="1">
    <location>
        <begin position="70"/>
        <end position="84"/>
    </location>
</feature>
<organism evidence="2 3">
    <name type="scientific">Coniophora puteana (strain RWD-64-598)</name>
    <name type="common">Brown rot fungus</name>
    <dbReference type="NCBI Taxonomy" id="741705"/>
    <lineage>
        <taxon>Eukaryota</taxon>
        <taxon>Fungi</taxon>
        <taxon>Dikarya</taxon>
        <taxon>Basidiomycota</taxon>
        <taxon>Agaricomycotina</taxon>
        <taxon>Agaricomycetes</taxon>
        <taxon>Agaricomycetidae</taxon>
        <taxon>Boletales</taxon>
        <taxon>Coniophorineae</taxon>
        <taxon>Coniophoraceae</taxon>
        <taxon>Coniophora</taxon>
    </lineage>
</organism>
<dbReference type="AlphaFoldDB" id="A0A5M3MYR2"/>
<feature type="compositionally biased region" description="Low complexity" evidence="1">
    <location>
        <begin position="185"/>
        <end position="198"/>
    </location>
</feature>
<evidence type="ECO:0000256" key="1">
    <source>
        <dbReference type="SAM" id="MobiDB-lite"/>
    </source>
</evidence>
<dbReference type="GeneID" id="19210113"/>
<dbReference type="Proteomes" id="UP000053558">
    <property type="component" value="Unassembled WGS sequence"/>
</dbReference>
<evidence type="ECO:0000313" key="3">
    <source>
        <dbReference type="Proteomes" id="UP000053558"/>
    </source>
</evidence>
<dbReference type="OMA" id="AQFDPYS"/>
<feature type="compositionally biased region" description="Low complexity" evidence="1">
    <location>
        <begin position="35"/>
        <end position="69"/>
    </location>
</feature>
<reference evidence="3" key="1">
    <citation type="journal article" date="2012" name="Science">
        <title>The Paleozoic origin of enzymatic lignin decomposition reconstructed from 31 fungal genomes.</title>
        <authorList>
            <person name="Floudas D."/>
            <person name="Binder M."/>
            <person name="Riley R."/>
            <person name="Barry K."/>
            <person name="Blanchette R.A."/>
            <person name="Henrissat B."/>
            <person name="Martinez A.T."/>
            <person name="Otillar R."/>
            <person name="Spatafora J.W."/>
            <person name="Yadav J.S."/>
            <person name="Aerts A."/>
            <person name="Benoit I."/>
            <person name="Boyd A."/>
            <person name="Carlson A."/>
            <person name="Copeland A."/>
            <person name="Coutinho P.M."/>
            <person name="de Vries R.P."/>
            <person name="Ferreira P."/>
            <person name="Findley K."/>
            <person name="Foster B."/>
            <person name="Gaskell J."/>
            <person name="Glotzer D."/>
            <person name="Gorecki P."/>
            <person name="Heitman J."/>
            <person name="Hesse C."/>
            <person name="Hori C."/>
            <person name="Igarashi K."/>
            <person name="Jurgens J.A."/>
            <person name="Kallen N."/>
            <person name="Kersten P."/>
            <person name="Kohler A."/>
            <person name="Kuees U."/>
            <person name="Kumar T.K.A."/>
            <person name="Kuo A."/>
            <person name="LaButti K."/>
            <person name="Larrondo L.F."/>
            <person name="Lindquist E."/>
            <person name="Ling A."/>
            <person name="Lombard V."/>
            <person name="Lucas S."/>
            <person name="Lundell T."/>
            <person name="Martin R."/>
            <person name="McLaughlin D.J."/>
            <person name="Morgenstern I."/>
            <person name="Morin E."/>
            <person name="Murat C."/>
            <person name="Nagy L.G."/>
            <person name="Nolan M."/>
            <person name="Ohm R.A."/>
            <person name="Patyshakuliyeva A."/>
            <person name="Rokas A."/>
            <person name="Ruiz-Duenas F.J."/>
            <person name="Sabat G."/>
            <person name="Salamov A."/>
            <person name="Samejima M."/>
            <person name="Schmutz J."/>
            <person name="Slot J.C."/>
            <person name="St John F."/>
            <person name="Stenlid J."/>
            <person name="Sun H."/>
            <person name="Sun S."/>
            <person name="Syed K."/>
            <person name="Tsang A."/>
            <person name="Wiebenga A."/>
            <person name="Young D."/>
            <person name="Pisabarro A."/>
            <person name="Eastwood D.C."/>
            <person name="Martin F."/>
            <person name="Cullen D."/>
            <person name="Grigoriev I.V."/>
            <person name="Hibbett D.S."/>
        </authorList>
    </citation>
    <scope>NUCLEOTIDE SEQUENCE [LARGE SCALE GENOMIC DNA]</scope>
    <source>
        <strain evidence="3">RWD-64-598 SS2</strain>
    </source>
</reference>
<feature type="region of interest" description="Disordered" evidence="1">
    <location>
        <begin position="182"/>
        <end position="223"/>
    </location>
</feature>
<feature type="compositionally biased region" description="Low complexity" evidence="1">
    <location>
        <begin position="85"/>
        <end position="94"/>
    </location>
</feature>
<dbReference type="RefSeq" id="XP_007765502.1">
    <property type="nucleotide sequence ID" value="XM_007767312.1"/>
</dbReference>
<comment type="caution">
    <text evidence="2">The sequence shown here is derived from an EMBL/GenBank/DDBJ whole genome shotgun (WGS) entry which is preliminary data.</text>
</comment>
<feature type="region of interest" description="Disordered" evidence="1">
    <location>
        <begin position="1"/>
        <end position="122"/>
    </location>
</feature>
<name>A0A5M3MYR2_CONPW</name>
<protein>
    <submittedName>
        <fullName evidence="2">Uncharacterized protein</fullName>
    </submittedName>
</protein>
<feature type="region of interest" description="Disordered" evidence="1">
    <location>
        <begin position="136"/>
        <end position="167"/>
    </location>
</feature>
<dbReference type="KEGG" id="cput:CONPUDRAFT_80660"/>
<evidence type="ECO:0000313" key="2">
    <source>
        <dbReference type="EMBL" id="EIW84259.1"/>
    </source>
</evidence>
<proteinExistence type="predicted"/>
<feature type="compositionally biased region" description="Polar residues" evidence="1">
    <location>
        <begin position="1"/>
        <end position="28"/>
    </location>
</feature>
<accession>A0A5M3MYR2</accession>
<keyword evidence="3" id="KW-1185">Reference proteome</keyword>
<sequence>MYANSYDRNSTPIELSNNPFVNDPSNPHTRFPDISGSSGLSSPPLGNQPQQGYGGYQPQQQPYGQQQGQFANQQYSGYQPQPTVQPWGQQQPGFSPGGGSIGSQPTGRGFQPSSSFGQQLVSAVDGQQQQFQQPYATGYQNPGQTGSYGGQQQQYPGQQYPQQTGYHQQLQNAQYLSEFDPYNGQQQQQQQQQMNGYNNSGGAGGSASGFTGGVPGGQPHPRDWIRTHKTELEAWDVYTWRQMFNSCDVLKAAWGTRKDELGRYVAQLGPQGAPGLFGGGGYGEYNPEAERWRQMYKDANSNHDTIAACVFQLHEVHDHYRQSGDAAGKRRVRESCNAALSSLPDWPQPLR</sequence>
<feature type="compositionally biased region" description="Gly residues" evidence="1">
    <location>
        <begin position="199"/>
        <end position="216"/>
    </location>
</feature>
<dbReference type="EMBL" id="JH711575">
    <property type="protein sequence ID" value="EIW84259.1"/>
    <property type="molecule type" value="Genomic_DNA"/>
</dbReference>
<dbReference type="OrthoDB" id="3253876at2759"/>
<feature type="compositionally biased region" description="Polar residues" evidence="1">
    <location>
        <begin position="111"/>
        <end position="122"/>
    </location>
</feature>
<gene>
    <name evidence="2" type="ORF">CONPUDRAFT_80660</name>
</gene>